<proteinExistence type="predicted"/>
<evidence type="ECO:0000256" key="1">
    <source>
        <dbReference type="SAM" id="MobiDB-lite"/>
    </source>
</evidence>
<dbReference type="AlphaFoldDB" id="A0A0J6Y0H6"/>
<name>A0A0J6Y0H6_COCIT</name>
<protein>
    <submittedName>
        <fullName evidence="2">Uncharacterized protein</fullName>
    </submittedName>
</protein>
<sequence length="137" mass="15373">MPIAYYDLNPDRETEMDEWSDDQTRSNRLYSEAPSKNGVLSLKAGGGQCIEITHWNRTLTGFKLHKTVREENSICFATAMEQALSHPTQFSESIIAGKTNIEKNKKPHPPRLGNGGSEPWDAHSETMLSLLDRQVGD</sequence>
<evidence type="ECO:0000313" key="2">
    <source>
        <dbReference type="EMBL" id="KMP00048.1"/>
    </source>
</evidence>
<reference evidence="3" key="1">
    <citation type="journal article" date="2010" name="Genome Res.">
        <title>Population genomic sequencing of Coccidioides fungi reveals recent hybridization and transposon control.</title>
        <authorList>
            <person name="Neafsey D.E."/>
            <person name="Barker B.M."/>
            <person name="Sharpton T.J."/>
            <person name="Stajich J.E."/>
            <person name="Park D.J."/>
            <person name="Whiston E."/>
            <person name="Hung C.-Y."/>
            <person name="McMahan C."/>
            <person name="White J."/>
            <person name="Sykes S."/>
            <person name="Heiman D."/>
            <person name="Young S."/>
            <person name="Zeng Q."/>
            <person name="Abouelleil A."/>
            <person name="Aftuck L."/>
            <person name="Bessette D."/>
            <person name="Brown A."/>
            <person name="FitzGerald M."/>
            <person name="Lui A."/>
            <person name="Macdonald J.P."/>
            <person name="Priest M."/>
            <person name="Orbach M.J."/>
            <person name="Galgiani J.N."/>
            <person name="Kirkland T.N."/>
            <person name="Cole G.T."/>
            <person name="Birren B.W."/>
            <person name="Henn M.R."/>
            <person name="Taylor J.W."/>
            <person name="Rounsley S.D."/>
        </authorList>
    </citation>
    <scope>NUCLEOTIDE SEQUENCE [LARGE SCALE GENOMIC DNA]</scope>
    <source>
        <strain evidence="3">RMSCC 2394</strain>
    </source>
</reference>
<organism evidence="2 3">
    <name type="scientific">Coccidioides immitis RMSCC 2394</name>
    <dbReference type="NCBI Taxonomy" id="404692"/>
    <lineage>
        <taxon>Eukaryota</taxon>
        <taxon>Fungi</taxon>
        <taxon>Dikarya</taxon>
        <taxon>Ascomycota</taxon>
        <taxon>Pezizomycotina</taxon>
        <taxon>Eurotiomycetes</taxon>
        <taxon>Eurotiomycetidae</taxon>
        <taxon>Onygenales</taxon>
        <taxon>Onygenaceae</taxon>
        <taxon>Coccidioides</taxon>
    </lineage>
</organism>
<evidence type="ECO:0000313" key="3">
    <source>
        <dbReference type="Proteomes" id="UP000054565"/>
    </source>
</evidence>
<feature type="region of interest" description="Disordered" evidence="1">
    <location>
        <begin position="12"/>
        <end position="31"/>
    </location>
</feature>
<gene>
    <name evidence="2" type="ORF">CIRG_00190</name>
</gene>
<feature type="region of interest" description="Disordered" evidence="1">
    <location>
        <begin position="97"/>
        <end position="137"/>
    </location>
</feature>
<accession>A0A0J6Y0H6</accession>
<dbReference type="EMBL" id="DS028093">
    <property type="protein sequence ID" value="KMP00048.1"/>
    <property type="molecule type" value="Genomic_DNA"/>
</dbReference>
<dbReference type="Proteomes" id="UP000054565">
    <property type="component" value="Unassembled WGS sequence"/>
</dbReference>